<dbReference type="PANTHER" id="PTHR44129">
    <property type="entry name" value="WD REPEAT-CONTAINING PROTEIN POP1"/>
    <property type="match status" value="1"/>
</dbReference>
<comment type="caution">
    <text evidence="4">The sequence shown here is derived from an EMBL/GenBank/DDBJ whole genome shotgun (WGS) entry which is preliminary data.</text>
</comment>
<organism evidence="4 5">
    <name type="scientific">Termitidicoccus mucosus</name>
    <dbReference type="NCBI Taxonomy" id="1184151"/>
    <lineage>
        <taxon>Bacteria</taxon>
        <taxon>Pseudomonadati</taxon>
        <taxon>Verrucomicrobiota</taxon>
        <taxon>Opitutia</taxon>
        <taxon>Opitutales</taxon>
        <taxon>Opitutaceae</taxon>
        <taxon>Termitidicoccus</taxon>
    </lineage>
</organism>
<evidence type="ECO:0000256" key="3">
    <source>
        <dbReference type="PROSITE-ProRule" id="PRU00221"/>
    </source>
</evidence>
<evidence type="ECO:0000313" key="4">
    <source>
        <dbReference type="EMBL" id="OAM90701.1"/>
    </source>
</evidence>
<keyword evidence="5" id="KW-1185">Reference proteome</keyword>
<feature type="repeat" description="WD" evidence="3">
    <location>
        <begin position="944"/>
        <end position="978"/>
    </location>
</feature>
<gene>
    <name evidence="4" type="ORF">AW736_06725</name>
</gene>
<feature type="repeat" description="WD" evidence="3">
    <location>
        <begin position="667"/>
        <end position="708"/>
    </location>
</feature>
<accession>A0A178ILZ4</accession>
<sequence length="982" mass="106618">MPPARYFPITPLLVALLAAFLLPGCSKTPEDHARIAKNGSGDYSEQKRLASVRALAAANEQTLLADVAANAADANTQGAALDKLTDERLLADVIKDIEHRSDSIVTAARMEKITDPQLLASLAREARSLNVRVTAAITLGDQALLADIARNGADGLIRKRAIENLADPALADIAVNEREQFVRVAAARRVTDQALLASLAQNEKADKLVRAEAGLRLDDQRILAAIAKAGGKDAEERSVLEPLRLKALERLTDQRALADIAKNVAGEITFESRKDDQRILEATLERISDQAALADIAMSAHPTFAFPVVLEKITDQEALVRLLKNNQANDEIVKKLTDQKLLAEIAGGDDFEHVRMEAANRLTDPQALFGLARRGKDEGIALAAVKKIADPQMLAEIAGDENASTNARLWALWRVADRTLLAKIAKDTADERVRNAASEKLSGATPGTTPQTIADLIKNGKLLAEIGGSDIQRIYVHLQKIVPSSLEILIPAGTYFVCDNPNAQNMVSTEDVRITLAESQTKTGANAIPVACANRPKDIPGGSDHFTIGSLPNGDELAKLMAFLKGKNTAFAVKQAAVWILTDDADYEDLGKLIVRTTRIGDSRFSPISERRMIQEPEAAAAMRLCADAGIDIKKKNIWSNAVHIYRELGAGELKHWLKESAGIGTLPAHTILVDALFISNDGKLLVSSAVAAETKLWRLPEGAHMKTLRGEHCLALSPGGKWLLTADDNHKIKLRHLPDGKLVMSAPFESEPGTLPDTVDSAVFSPDERYFVTGDHRGNIQFWSLPHGHRMPMRQTHGDRVSALSITPDGRLLASGGDDGFIKLWSLPECATVKTLELERRGKLASVDYLACSADGKLLVSGCENTVRLWSLPDGVPANALDKYRTGKRREFSVSPNGKWLFAASDERPEGSEMKKYPEWKPPALWHLPEGRLAVRPDAIGEVWASTFSPDNKLLLTGDGDGNIKLWSLPDGKLIKTLDGE</sequence>
<feature type="repeat" description="WD" evidence="3">
    <location>
        <begin position="795"/>
        <end position="836"/>
    </location>
</feature>
<evidence type="ECO:0000256" key="2">
    <source>
        <dbReference type="ARBA" id="ARBA00022737"/>
    </source>
</evidence>
<dbReference type="Proteomes" id="UP000078486">
    <property type="component" value="Unassembled WGS sequence"/>
</dbReference>
<dbReference type="AlphaFoldDB" id="A0A178ILZ4"/>
<dbReference type="Gene3D" id="2.130.10.10">
    <property type="entry name" value="YVTN repeat-like/Quinoprotein amine dehydrogenase"/>
    <property type="match status" value="3"/>
</dbReference>
<evidence type="ECO:0000313" key="5">
    <source>
        <dbReference type="Proteomes" id="UP000078486"/>
    </source>
</evidence>
<dbReference type="PROSITE" id="PS50294">
    <property type="entry name" value="WD_REPEATS_REGION"/>
    <property type="match status" value="1"/>
</dbReference>
<dbReference type="Pfam" id="PF00400">
    <property type="entry name" value="WD40"/>
    <property type="match status" value="5"/>
</dbReference>
<protein>
    <submittedName>
        <fullName evidence="4">Uncharacterized protein</fullName>
    </submittedName>
</protein>
<dbReference type="InterPro" id="IPR036322">
    <property type="entry name" value="WD40_repeat_dom_sf"/>
</dbReference>
<reference evidence="4 5" key="1">
    <citation type="submission" date="2016-01" db="EMBL/GenBank/DDBJ databases">
        <title>High potential of lignocellulose degradation of a new Verrucomicrobia species.</title>
        <authorList>
            <person name="Wang Y."/>
            <person name="Shi Y."/>
            <person name="Qiu Z."/>
            <person name="Liu S."/>
            <person name="Yang H."/>
        </authorList>
    </citation>
    <scope>NUCLEOTIDE SEQUENCE [LARGE SCALE GENOMIC DNA]</scope>
    <source>
        <strain evidence="4 5">TSB47</strain>
    </source>
</reference>
<proteinExistence type="predicted"/>
<dbReference type="InterPro" id="IPR001680">
    <property type="entry name" value="WD40_rpt"/>
</dbReference>
<dbReference type="SMART" id="SM00320">
    <property type="entry name" value="WD40"/>
    <property type="match status" value="6"/>
</dbReference>
<keyword evidence="2" id="KW-0677">Repeat</keyword>
<dbReference type="InterPro" id="IPR050349">
    <property type="entry name" value="WD_LIS1/nudF_dynein_reg"/>
</dbReference>
<dbReference type="RefSeq" id="WP_068769419.1">
    <property type="nucleotide sequence ID" value="NZ_CP109796.1"/>
</dbReference>
<keyword evidence="1 3" id="KW-0853">WD repeat</keyword>
<dbReference type="SUPFAM" id="SSF50978">
    <property type="entry name" value="WD40 repeat-like"/>
    <property type="match status" value="1"/>
</dbReference>
<dbReference type="STRING" id="1184151.AW736_06725"/>
<dbReference type="EMBL" id="LRRQ01000051">
    <property type="protein sequence ID" value="OAM90701.1"/>
    <property type="molecule type" value="Genomic_DNA"/>
</dbReference>
<evidence type="ECO:0000256" key="1">
    <source>
        <dbReference type="ARBA" id="ARBA00022574"/>
    </source>
</evidence>
<dbReference type="PROSITE" id="PS50082">
    <property type="entry name" value="WD_REPEATS_2"/>
    <property type="match status" value="3"/>
</dbReference>
<name>A0A178ILZ4_9BACT</name>
<dbReference type="InterPro" id="IPR015943">
    <property type="entry name" value="WD40/YVTN_repeat-like_dom_sf"/>
</dbReference>